<evidence type="ECO:0000313" key="2">
    <source>
        <dbReference type="EMBL" id="GAA4460724.1"/>
    </source>
</evidence>
<reference evidence="3" key="1">
    <citation type="journal article" date="2019" name="Int. J. Syst. Evol. Microbiol.">
        <title>The Global Catalogue of Microorganisms (GCM) 10K type strain sequencing project: providing services to taxonomists for standard genome sequencing and annotation.</title>
        <authorList>
            <consortium name="The Broad Institute Genomics Platform"/>
            <consortium name="The Broad Institute Genome Sequencing Center for Infectious Disease"/>
            <person name="Wu L."/>
            <person name="Ma J."/>
        </authorList>
    </citation>
    <scope>NUCLEOTIDE SEQUENCE [LARGE SCALE GENOMIC DNA]</scope>
    <source>
        <strain evidence="3">JCM 32105</strain>
    </source>
</reference>
<dbReference type="Proteomes" id="UP001500067">
    <property type="component" value="Unassembled WGS sequence"/>
</dbReference>
<proteinExistence type="predicted"/>
<dbReference type="PANTHER" id="PTHR22916:SF3">
    <property type="entry name" value="UDP-GLCNAC:BETAGAL BETA-1,3-N-ACETYLGLUCOSAMINYLTRANSFERASE-LIKE PROTEIN 1"/>
    <property type="match status" value="1"/>
</dbReference>
<name>A0ABP8N748_9BACT</name>
<dbReference type="Gene3D" id="3.90.550.10">
    <property type="entry name" value="Spore Coat Polysaccharide Biosynthesis Protein SpsA, Chain A"/>
    <property type="match status" value="1"/>
</dbReference>
<keyword evidence="3" id="KW-1185">Reference proteome</keyword>
<dbReference type="InterPro" id="IPR029044">
    <property type="entry name" value="Nucleotide-diphossugar_trans"/>
</dbReference>
<dbReference type="Pfam" id="PF00535">
    <property type="entry name" value="Glycos_transf_2"/>
    <property type="match status" value="1"/>
</dbReference>
<gene>
    <name evidence="2" type="ORF">GCM10023093_03900</name>
</gene>
<feature type="domain" description="Glycosyltransferase 2-like" evidence="1">
    <location>
        <begin position="10"/>
        <end position="177"/>
    </location>
</feature>
<evidence type="ECO:0000259" key="1">
    <source>
        <dbReference type="Pfam" id="PF00535"/>
    </source>
</evidence>
<comment type="caution">
    <text evidence="2">The sequence shown here is derived from an EMBL/GenBank/DDBJ whole genome shotgun (WGS) entry which is preliminary data.</text>
</comment>
<dbReference type="InterPro" id="IPR001173">
    <property type="entry name" value="Glyco_trans_2-like"/>
</dbReference>
<evidence type="ECO:0000313" key="3">
    <source>
        <dbReference type="Proteomes" id="UP001500067"/>
    </source>
</evidence>
<protein>
    <recommendedName>
        <fullName evidence="1">Glycosyltransferase 2-like domain-containing protein</fullName>
    </recommendedName>
</protein>
<dbReference type="SUPFAM" id="SSF53448">
    <property type="entry name" value="Nucleotide-diphospho-sugar transferases"/>
    <property type="match status" value="1"/>
</dbReference>
<dbReference type="PANTHER" id="PTHR22916">
    <property type="entry name" value="GLYCOSYLTRANSFERASE"/>
    <property type="match status" value="1"/>
</dbReference>
<dbReference type="EMBL" id="BAABFA010000004">
    <property type="protein sequence ID" value="GAA4460724.1"/>
    <property type="molecule type" value="Genomic_DNA"/>
</dbReference>
<accession>A0ABP8N748</accession>
<dbReference type="RefSeq" id="WP_345077725.1">
    <property type="nucleotide sequence ID" value="NZ_BAABFA010000004.1"/>
</dbReference>
<organism evidence="2 3">
    <name type="scientific">Nemorincola caseinilytica</name>
    <dbReference type="NCBI Taxonomy" id="2054315"/>
    <lineage>
        <taxon>Bacteria</taxon>
        <taxon>Pseudomonadati</taxon>
        <taxon>Bacteroidota</taxon>
        <taxon>Chitinophagia</taxon>
        <taxon>Chitinophagales</taxon>
        <taxon>Chitinophagaceae</taxon>
        <taxon>Nemorincola</taxon>
    </lineage>
</organism>
<sequence>MSQQKTPLVSIFVITYRHERFIAQCLDSLVGQVTNFDFRVVLGEDCSPDGTRAICEEYAARYPHIIDLLPATENLGAVRNGMRTLKACTGKYIAMCEGDDYWCDMHKLQKQVDLLEADPSVSLCFSSVHIQDDIGWNKPYDHYFTVLDTDTVTIEDVIRTDRNIIPTPTILFRRSVLPPQPYPPFFEYALMGDIPIQLFATHSGVAKAIPGPLAVYRDHEGGKTKTRDVVRKGEEALLALLNGFNEYTGHKYDKALNRKYHEMAKTDLIFGSRELRGMARFRNYLRYFPQYLKYAEKVNLREVVYYHILLFAPGLLRLAGKK</sequence>